<sequence>MATATTSPRPRKSVVVCEQLITQLTRDLSDTLQSTLKPVAALRSGCLAANNNPHTGNTNYTIFLIVRDSRSAQGHPAGGHPAQKTPFQEGNYWDTLDTLLSRCQLRYFAFGVPSWFFNSLIYRLGENRIQSAELATGSRH</sequence>
<accession>A0AAD4KFG1</accession>
<comment type="caution">
    <text evidence="1">The sequence shown here is derived from an EMBL/GenBank/DDBJ whole genome shotgun (WGS) entry which is preliminary data.</text>
</comment>
<dbReference type="EMBL" id="JAJTJA010000016">
    <property type="protein sequence ID" value="KAH8689039.1"/>
    <property type="molecule type" value="Genomic_DNA"/>
</dbReference>
<evidence type="ECO:0000313" key="1">
    <source>
        <dbReference type="EMBL" id="KAH8689039.1"/>
    </source>
</evidence>
<dbReference type="RefSeq" id="XP_046065465.1">
    <property type="nucleotide sequence ID" value="XM_046222572.1"/>
</dbReference>
<evidence type="ECO:0000313" key="2">
    <source>
        <dbReference type="Proteomes" id="UP001201262"/>
    </source>
</evidence>
<dbReference type="GeneID" id="70252858"/>
<dbReference type="Proteomes" id="UP001201262">
    <property type="component" value="Unassembled WGS sequence"/>
</dbReference>
<reference evidence="1" key="1">
    <citation type="submission" date="2021-12" db="EMBL/GenBank/DDBJ databases">
        <title>Convergent genome expansion in fungi linked to evolution of root-endophyte symbiosis.</title>
        <authorList>
            <consortium name="DOE Joint Genome Institute"/>
            <person name="Ke Y.-H."/>
            <person name="Bonito G."/>
            <person name="Liao H.-L."/>
            <person name="Looney B."/>
            <person name="Rojas-Flechas A."/>
            <person name="Nash J."/>
            <person name="Hameed K."/>
            <person name="Schadt C."/>
            <person name="Martin F."/>
            <person name="Crous P.W."/>
            <person name="Miettinen O."/>
            <person name="Magnuson J.K."/>
            <person name="Labbe J."/>
            <person name="Jacobson D."/>
            <person name="Doktycz M.J."/>
            <person name="Veneault-Fourrey C."/>
            <person name="Kuo A."/>
            <person name="Mondo S."/>
            <person name="Calhoun S."/>
            <person name="Riley R."/>
            <person name="Ohm R."/>
            <person name="LaButti K."/>
            <person name="Andreopoulos B."/>
            <person name="Pangilinan J."/>
            <person name="Nolan M."/>
            <person name="Tritt A."/>
            <person name="Clum A."/>
            <person name="Lipzen A."/>
            <person name="Daum C."/>
            <person name="Barry K."/>
            <person name="Grigoriev I.V."/>
            <person name="Vilgalys R."/>
        </authorList>
    </citation>
    <scope>NUCLEOTIDE SEQUENCE</scope>
    <source>
        <strain evidence="1">PMI_201</strain>
    </source>
</reference>
<gene>
    <name evidence="1" type="ORF">BGW36DRAFT_76535</name>
</gene>
<proteinExistence type="predicted"/>
<keyword evidence="2" id="KW-1185">Reference proteome</keyword>
<protein>
    <submittedName>
        <fullName evidence="1">Uncharacterized protein</fullName>
    </submittedName>
</protein>
<organism evidence="1 2">
    <name type="scientific">Talaromyces proteolyticus</name>
    <dbReference type="NCBI Taxonomy" id="1131652"/>
    <lineage>
        <taxon>Eukaryota</taxon>
        <taxon>Fungi</taxon>
        <taxon>Dikarya</taxon>
        <taxon>Ascomycota</taxon>
        <taxon>Pezizomycotina</taxon>
        <taxon>Eurotiomycetes</taxon>
        <taxon>Eurotiomycetidae</taxon>
        <taxon>Eurotiales</taxon>
        <taxon>Trichocomaceae</taxon>
        <taxon>Talaromyces</taxon>
        <taxon>Talaromyces sect. Bacilispori</taxon>
    </lineage>
</organism>
<name>A0AAD4KFG1_9EURO</name>
<dbReference type="AlphaFoldDB" id="A0AAD4KFG1"/>